<keyword evidence="6" id="KW-0539">Nucleus</keyword>
<name>A0A0D6LEB5_9BILA</name>
<dbReference type="AlphaFoldDB" id="A0A0D6LEB5"/>
<dbReference type="PROSITE" id="PS50166">
    <property type="entry name" value="IMPORTIN_B_NT"/>
    <property type="match status" value="1"/>
</dbReference>
<dbReference type="Proteomes" id="UP000054495">
    <property type="component" value="Unassembled WGS sequence"/>
</dbReference>
<keyword evidence="5" id="KW-0653">Protein transport</keyword>
<evidence type="ECO:0000256" key="1">
    <source>
        <dbReference type="ARBA" id="ARBA00004123"/>
    </source>
</evidence>
<keyword evidence="4" id="KW-0963">Cytoplasm</keyword>
<dbReference type="GO" id="GO:0005635">
    <property type="term" value="C:nuclear envelope"/>
    <property type="evidence" value="ECO:0007669"/>
    <property type="project" value="TreeGrafter"/>
</dbReference>
<dbReference type="InterPro" id="IPR011989">
    <property type="entry name" value="ARM-like"/>
</dbReference>
<dbReference type="Gene3D" id="1.25.10.10">
    <property type="entry name" value="Leucine-rich Repeat Variant"/>
    <property type="match status" value="2"/>
</dbReference>
<comment type="subcellular location">
    <subcellularLocation>
        <location evidence="2">Cytoplasm</location>
    </subcellularLocation>
    <subcellularLocation>
        <location evidence="1">Nucleus</location>
    </subcellularLocation>
</comment>
<dbReference type="InterPro" id="IPR001494">
    <property type="entry name" value="Importin-beta_N"/>
</dbReference>
<feature type="domain" description="Importin N-terminal" evidence="7">
    <location>
        <begin position="10"/>
        <end position="92"/>
    </location>
</feature>
<accession>A0A0D6LEB5</accession>
<dbReference type="Pfam" id="PF03810">
    <property type="entry name" value="IBN_N"/>
    <property type="match status" value="1"/>
</dbReference>
<dbReference type="GO" id="GO:0006606">
    <property type="term" value="P:protein import into nucleus"/>
    <property type="evidence" value="ECO:0007669"/>
    <property type="project" value="TreeGrafter"/>
</dbReference>
<evidence type="ECO:0000259" key="7">
    <source>
        <dbReference type="PROSITE" id="PS50166"/>
    </source>
</evidence>
<evidence type="ECO:0000256" key="6">
    <source>
        <dbReference type="ARBA" id="ARBA00023242"/>
    </source>
</evidence>
<dbReference type="PANTHER" id="PTHR10997">
    <property type="entry name" value="IMPORTIN-7, 8, 11"/>
    <property type="match status" value="1"/>
</dbReference>
<evidence type="ECO:0000256" key="2">
    <source>
        <dbReference type="ARBA" id="ARBA00004496"/>
    </source>
</evidence>
<dbReference type="SUPFAM" id="SSF48371">
    <property type="entry name" value="ARM repeat"/>
    <property type="match status" value="1"/>
</dbReference>
<dbReference type="GO" id="GO:0005829">
    <property type="term" value="C:cytosol"/>
    <property type="evidence" value="ECO:0007669"/>
    <property type="project" value="TreeGrafter"/>
</dbReference>
<evidence type="ECO:0000256" key="5">
    <source>
        <dbReference type="ARBA" id="ARBA00022927"/>
    </source>
</evidence>
<keyword evidence="9" id="KW-1185">Reference proteome</keyword>
<protein>
    <submittedName>
        <fullName evidence="8">Importin-beta protein</fullName>
    </submittedName>
</protein>
<evidence type="ECO:0000313" key="8">
    <source>
        <dbReference type="EMBL" id="EPB70269.1"/>
    </source>
</evidence>
<sequence>MQYMGSCEVVELVKRCLCSKQRGFTPELLNIACDASIAEPIRQAAVIYFKNTVVRLWEVDDESEEKTENAEHCLSDEDKALVKAGILDAVCAASESLRFKRNKDRDDIAGPVSKLEPFVYYHCHQLLNNQSAGAILIQIQGLKIIYVLTQFSIHFGMLAVPRLDEWIKFSIDILARECPPELDSIEDKDERAHTVWWKCKKWAAKILDRVFDRYGSPNQVEKQYSEFANHFLTNWSRPALETMLMILNAHRNGIYVSDRELIKTVLFRLMSYTKADEEMWEDNAPEYVRFKYTLTSYEIKAEYASVGGGIFM</sequence>
<evidence type="ECO:0000256" key="3">
    <source>
        <dbReference type="ARBA" id="ARBA00022448"/>
    </source>
</evidence>
<proteinExistence type="predicted"/>
<organism evidence="8 9">
    <name type="scientific">Ancylostoma ceylanicum</name>
    <dbReference type="NCBI Taxonomy" id="53326"/>
    <lineage>
        <taxon>Eukaryota</taxon>
        <taxon>Metazoa</taxon>
        <taxon>Ecdysozoa</taxon>
        <taxon>Nematoda</taxon>
        <taxon>Chromadorea</taxon>
        <taxon>Rhabditida</taxon>
        <taxon>Rhabditina</taxon>
        <taxon>Rhabditomorpha</taxon>
        <taxon>Strongyloidea</taxon>
        <taxon>Ancylostomatidae</taxon>
        <taxon>Ancylostomatinae</taxon>
        <taxon>Ancylostoma</taxon>
    </lineage>
</organism>
<dbReference type="GO" id="GO:0031267">
    <property type="term" value="F:small GTPase binding"/>
    <property type="evidence" value="ECO:0007669"/>
    <property type="project" value="InterPro"/>
</dbReference>
<dbReference type="PANTHER" id="PTHR10997:SF18">
    <property type="entry name" value="D-IMPORTIN 7_RANBP7"/>
    <property type="match status" value="1"/>
</dbReference>
<dbReference type="InterPro" id="IPR016024">
    <property type="entry name" value="ARM-type_fold"/>
</dbReference>
<evidence type="ECO:0000256" key="4">
    <source>
        <dbReference type="ARBA" id="ARBA00022490"/>
    </source>
</evidence>
<dbReference type="EMBL" id="KE125208">
    <property type="protein sequence ID" value="EPB70269.1"/>
    <property type="molecule type" value="Genomic_DNA"/>
</dbReference>
<keyword evidence="3" id="KW-0813">Transport</keyword>
<reference evidence="8 9" key="1">
    <citation type="submission" date="2013-05" db="EMBL/GenBank/DDBJ databases">
        <title>Draft genome of the parasitic nematode Anyclostoma ceylanicum.</title>
        <authorList>
            <person name="Mitreva M."/>
        </authorList>
    </citation>
    <scope>NUCLEOTIDE SEQUENCE [LARGE SCALE GENOMIC DNA]</scope>
</reference>
<evidence type="ECO:0000313" key="9">
    <source>
        <dbReference type="Proteomes" id="UP000054495"/>
    </source>
</evidence>
<gene>
    <name evidence="8" type="ORF">ANCCEY_10636</name>
</gene>